<evidence type="ECO:0000256" key="11">
    <source>
        <dbReference type="ARBA" id="ARBA00023212"/>
    </source>
</evidence>
<dbReference type="GO" id="GO:0005739">
    <property type="term" value="C:mitochondrion"/>
    <property type="evidence" value="ECO:0007669"/>
    <property type="project" value="UniProtKB-SubCell"/>
</dbReference>
<reference evidence="25" key="1">
    <citation type="submission" date="2021-02" db="EMBL/GenBank/DDBJ databases">
        <authorList>
            <person name="Nowell W R."/>
        </authorList>
    </citation>
    <scope>NUCLEOTIDE SEQUENCE</scope>
    <source>
        <strain evidence="25">Ploen Becks lab</strain>
    </source>
</reference>
<evidence type="ECO:0000256" key="3">
    <source>
        <dbReference type="ARBA" id="ARBA00004186"/>
    </source>
</evidence>
<evidence type="ECO:0000256" key="22">
    <source>
        <dbReference type="ARBA" id="ARBA00081533"/>
    </source>
</evidence>
<comment type="catalytic activity">
    <reaction evidence="17">
        <text>a fatty acyl-CoA + H2O = a fatty acid + CoA + H(+)</text>
        <dbReference type="Rhea" id="RHEA:16781"/>
        <dbReference type="ChEBI" id="CHEBI:15377"/>
        <dbReference type="ChEBI" id="CHEBI:15378"/>
        <dbReference type="ChEBI" id="CHEBI:28868"/>
        <dbReference type="ChEBI" id="CHEBI:57287"/>
        <dbReference type="ChEBI" id="CHEBI:77636"/>
    </reaction>
    <physiologicalReaction direction="left-to-right" evidence="17">
        <dbReference type="Rhea" id="RHEA:16782"/>
    </physiologicalReaction>
</comment>
<comment type="catalytic activity">
    <reaction evidence="15">
        <text>dodecanoyl-CoA + H2O = dodecanoate + CoA + H(+)</text>
        <dbReference type="Rhea" id="RHEA:30135"/>
        <dbReference type="ChEBI" id="CHEBI:15377"/>
        <dbReference type="ChEBI" id="CHEBI:15378"/>
        <dbReference type="ChEBI" id="CHEBI:18262"/>
        <dbReference type="ChEBI" id="CHEBI:57287"/>
        <dbReference type="ChEBI" id="CHEBI:57375"/>
    </reaction>
    <physiologicalReaction direction="left-to-right" evidence="15">
        <dbReference type="Rhea" id="RHEA:30136"/>
    </physiologicalReaction>
</comment>
<evidence type="ECO:0000256" key="19">
    <source>
        <dbReference type="ARBA" id="ARBA00064709"/>
    </source>
</evidence>
<comment type="caution">
    <text evidence="25">The sequence shown here is derived from an EMBL/GenBank/DDBJ whole genome shotgun (WGS) entry which is preliminary data.</text>
</comment>
<dbReference type="Gene3D" id="3.10.129.10">
    <property type="entry name" value="Hotdog Thioesterase"/>
    <property type="match status" value="1"/>
</dbReference>
<evidence type="ECO:0000259" key="24">
    <source>
        <dbReference type="Pfam" id="PF03061"/>
    </source>
</evidence>
<keyword evidence="7" id="KW-0378">Hydrolase</keyword>
<name>A0A813NNV0_9BILA</name>
<accession>A0A813NNV0</accession>
<dbReference type="GO" id="GO:0005634">
    <property type="term" value="C:nucleus"/>
    <property type="evidence" value="ECO:0007669"/>
    <property type="project" value="UniProtKB-SubCell"/>
</dbReference>
<dbReference type="InterPro" id="IPR006683">
    <property type="entry name" value="Thioestr_dom"/>
</dbReference>
<dbReference type="OrthoDB" id="46529at2759"/>
<evidence type="ECO:0000256" key="8">
    <source>
        <dbReference type="ARBA" id="ARBA00022990"/>
    </source>
</evidence>
<evidence type="ECO:0000256" key="10">
    <source>
        <dbReference type="ARBA" id="ARBA00023128"/>
    </source>
</evidence>
<keyword evidence="11" id="KW-0206">Cytoskeleton</keyword>
<comment type="function">
    <text evidence="18">Catalyzes the hydrolysis of acyl-CoAs into free fatty acids and coenzyme A (CoASH), regulating their respective intracellular levels. Has acyl-CoA thioesterase activity towards medium (C12) and long-chain (C18) fatty acyl-CoA substrates. Can also hydrolyze 3-hydroxyphenylacetyl-CoA and 3,4-dihydroxyphenylacetyl-CoA (in vitro). May play a role in controlling adaptive thermogenesis.</text>
</comment>
<dbReference type="InterPro" id="IPR003736">
    <property type="entry name" value="PAAI_dom"/>
</dbReference>
<evidence type="ECO:0000256" key="14">
    <source>
        <dbReference type="ARBA" id="ARBA00047969"/>
    </source>
</evidence>
<evidence type="ECO:0000256" key="5">
    <source>
        <dbReference type="ARBA" id="ARBA00008324"/>
    </source>
</evidence>
<evidence type="ECO:0000256" key="9">
    <source>
        <dbReference type="ARBA" id="ARBA00023098"/>
    </source>
</evidence>
<keyword evidence="10" id="KW-0496">Mitochondrion</keyword>
<evidence type="ECO:0000256" key="7">
    <source>
        <dbReference type="ARBA" id="ARBA00022801"/>
    </source>
</evidence>
<comment type="catalytic activity">
    <reaction evidence="16">
        <text>hexanoyl-CoA + H2O = hexanoate + CoA + H(+)</text>
        <dbReference type="Rhea" id="RHEA:40115"/>
        <dbReference type="ChEBI" id="CHEBI:15377"/>
        <dbReference type="ChEBI" id="CHEBI:15378"/>
        <dbReference type="ChEBI" id="CHEBI:17120"/>
        <dbReference type="ChEBI" id="CHEBI:57287"/>
        <dbReference type="ChEBI" id="CHEBI:62620"/>
    </reaction>
    <physiologicalReaction direction="left-to-right" evidence="16">
        <dbReference type="Rhea" id="RHEA:40116"/>
    </physiologicalReaction>
</comment>
<evidence type="ECO:0000256" key="4">
    <source>
        <dbReference type="ARBA" id="ARBA00004514"/>
    </source>
</evidence>
<dbReference type="InterPro" id="IPR029069">
    <property type="entry name" value="HotDog_dom_sf"/>
</dbReference>
<keyword evidence="12" id="KW-0539">Nucleus</keyword>
<sequence length="160" mass="17960">MNFLIFKRGLSNSAIPAFMKELFEKRSTFEGFDQLFTSKWKIVSAPENQGSCLIELKVDEKLINMNKTIHGGALASLLDISTTVALYNTPIRKLGVSVDLNISYMKPAKLNETILIDGKVVRYGSKLAFLEAKFYLKEADSYETKKELLIATGSHTKFIV</sequence>
<evidence type="ECO:0000256" key="20">
    <source>
        <dbReference type="ARBA" id="ARBA00067273"/>
    </source>
</evidence>
<evidence type="ECO:0000313" key="26">
    <source>
        <dbReference type="Proteomes" id="UP000663879"/>
    </source>
</evidence>
<protein>
    <recommendedName>
        <fullName evidence="20">Acyl-coenzyme A thioesterase 13</fullName>
    </recommendedName>
    <alternativeName>
        <fullName evidence="22">Hotdog-fold thioesterase superfamily member 2</fullName>
    </alternativeName>
    <alternativeName>
        <fullName evidence="21">Palmitoyl-CoA hydrolase</fullName>
    </alternativeName>
    <alternativeName>
        <fullName evidence="23">Thioesterase superfamily member 2</fullName>
    </alternativeName>
</protein>
<dbReference type="FunFam" id="3.10.129.10:FF:000021">
    <property type="entry name" value="Acyl-coenzyme A thioesterase 13"/>
    <property type="match status" value="1"/>
</dbReference>
<keyword evidence="8" id="KW-0007">Acetylation</keyword>
<dbReference type="PANTHER" id="PTHR21660:SF1">
    <property type="entry name" value="ACYL-COENZYME A THIOESTERASE 13"/>
    <property type="match status" value="1"/>
</dbReference>
<evidence type="ECO:0000256" key="17">
    <source>
        <dbReference type="ARBA" id="ARBA00052976"/>
    </source>
</evidence>
<dbReference type="GO" id="GO:0047617">
    <property type="term" value="F:fatty acyl-CoA hydrolase activity"/>
    <property type="evidence" value="ECO:0007669"/>
    <property type="project" value="InterPro"/>
</dbReference>
<evidence type="ECO:0000256" key="21">
    <source>
        <dbReference type="ARBA" id="ARBA00075657"/>
    </source>
</evidence>
<keyword evidence="9" id="KW-0443">Lipid metabolism</keyword>
<evidence type="ECO:0000313" key="25">
    <source>
        <dbReference type="EMBL" id="CAF0741536.1"/>
    </source>
</evidence>
<dbReference type="Pfam" id="PF03061">
    <property type="entry name" value="4HBT"/>
    <property type="match status" value="1"/>
</dbReference>
<dbReference type="CDD" id="cd03443">
    <property type="entry name" value="PaaI_thioesterase"/>
    <property type="match status" value="1"/>
</dbReference>
<organism evidence="25 26">
    <name type="scientific">Brachionus calyciflorus</name>
    <dbReference type="NCBI Taxonomy" id="104777"/>
    <lineage>
        <taxon>Eukaryota</taxon>
        <taxon>Metazoa</taxon>
        <taxon>Spiralia</taxon>
        <taxon>Gnathifera</taxon>
        <taxon>Rotifera</taxon>
        <taxon>Eurotatoria</taxon>
        <taxon>Monogononta</taxon>
        <taxon>Pseudotrocha</taxon>
        <taxon>Ploima</taxon>
        <taxon>Brachionidae</taxon>
        <taxon>Brachionus</taxon>
    </lineage>
</organism>
<dbReference type="SUPFAM" id="SSF54637">
    <property type="entry name" value="Thioesterase/thiol ester dehydrase-isomerase"/>
    <property type="match status" value="1"/>
</dbReference>
<dbReference type="NCBIfam" id="TIGR00369">
    <property type="entry name" value="unchar_dom_1"/>
    <property type="match status" value="1"/>
</dbReference>
<evidence type="ECO:0000256" key="12">
    <source>
        <dbReference type="ARBA" id="ARBA00023242"/>
    </source>
</evidence>
<evidence type="ECO:0000256" key="18">
    <source>
        <dbReference type="ARBA" id="ARBA00058205"/>
    </source>
</evidence>
<comment type="subcellular location">
    <subcellularLocation>
        <location evidence="3">Cytoplasm</location>
        <location evidence="3">Cytoskeleton</location>
        <location evidence="3">Spindle</location>
    </subcellularLocation>
    <subcellularLocation>
        <location evidence="4">Cytoplasm</location>
        <location evidence="4">Cytosol</location>
    </subcellularLocation>
    <subcellularLocation>
        <location evidence="2">Mitochondrion</location>
    </subcellularLocation>
    <subcellularLocation>
        <location evidence="1">Nucleus</location>
    </subcellularLocation>
</comment>
<dbReference type="GO" id="GO:0005819">
    <property type="term" value="C:spindle"/>
    <property type="evidence" value="ECO:0007669"/>
    <property type="project" value="UniProtKB-SubCell"/>
</dbReference>
<dbReference type="Proteomes" id="UP000663879">
    <property type="component" value="Unassembled WGS sequence"/>
</dbReference>
<comment type="similarity">
    <text evidence="5">Belongs to the thioesterase PaaI family.</text>
</comment>
<evidence type="ECO:0000256" key="6">
    <source>
        <dbReference type="ARBA" id="ARBA00022490"/>
    </source>
</evidence>
<dbReference type="AlphaFoldDB" id="A0A813NNV0"/>
<gene>
    <name evidence="25" type="ORF">OXX778_LOCUS3419</name>
</gene>
<evidence type="ECO:0000256" key="16">
    <source>
        <dbReference type="ARBA" id="ARBA00050199"/>
    </source>
</evidence>
<comment type="catalytic activity">
    <reaction evidence="13">
        <text>octanoyl-CoA + H2O = octanoate + CoA + H(+)</text>
        <dbReference type="Rhea" id="RHEA:30143"/>
        <dbReference type="ChEBI" id="CHEBI:15377"/>
        <dbReference type="ChEBI" id="CHEBI:15378"/>
        <dbReference type="ChEBI" id="CHEBI:25646"/>
        <dbReference type="ChEBI" id="CHEBI:57287"/>
        <dbReference type="ChEBI" id="CHEBI:57386"/>
    </reaction>
    <physiologicalReaction direction="left-to-right" evidence="13">
        <dbReference type="Rhea" id="RHEA:30144"/>
    </physiologicalReaction>
</comment>
<dbReference type="InterPro" id="IPR039298">
    <property type="entry name" value="ACOT13"/>
</dbReference>
<comment type="catalytic activity">
    <reaction evidence="14">
        <text>decanoyl-CoA + H2O = decanoate + CoA + H(+)</text>
        <dbReference type="Rhea" id="RHEA:40059"/>
        <dbReference type="ChEBI" id="CHEBI:15377"/>
        <dbReference type="ChEBI" id="CHEBI:15378"/>
        <dbReference type="ChEBI" id="CHEBI:27689"/>
        <dbReference type="ChEBI" id="CHEBI:57287"/>
        <dbReference type="ChEBI" id="CHEBI:61430"/>
    </reaction>
    <physiologicalReaction direction="left-to-right" evidence="14">
        <dbReference type="Rhea" id="RHEA:40060"/>
    </physiologicalReaction>
</comment>
<feature type="domain" description="Thioesterase" evidence="24">
    <location>
        <begin position="67"/>
        <end position="137"/>
    </location>
</feature>
<evidence type="ECO:0000256" key="13">
    <source>
        <dbReference type="ARBA" id="ARBA00047588"/>
    </source>
</evidence>
<dbReference type="GO" id="GO:0005829">
    <property type="term" value="C:cytosol"/>
    <property type="evidence" value="ECO:0007669"/>
    <property type="project" value="UniProtKB-SubCell"/>
</dbReference>
<evidence type="ECO:0000256" key="2">
    <source>
        <dbReference type="ARBA" id="ARBA00004173"/>
    </source>
</evidence>
<evidence type="ECO:0000256" key="23">
    <source>
        <dbReference type="ARBA" id="ARBA00083956"/>
    </source>
</evidence>
<dbReference type="PANTHER" id="PTHR21660">
    <property type="entry name" value="THIOESTERASE SUPERFAMILY MEMBER-RELATED"/>
    <property type="match status" value="1"/>
</dbReference>
<proteinExistence type="inferred from homology"/>
<keyword evidence="6" id="KW-0963">Cytoplasm</keyword>
<dbReference type="EMBL" id="CAJNOC010000300">
    <property type="protein sequence ID" value="CAF0741536.1"/>
    <property type="molecule type" value="Genomic_DNA"/>
</dbReference>
<evidence type="ECO:0000256" key="1">
    <source>
        <dbReference type="ARBA" id="ARBA00004123"/>
    </source>
</evidence>
<evidence type="ECO:0000256" key="15">
    <source>
        <dbReference type="ARBA" id="ARBA00048074"/>
    </source>
</evidence>
<comment type="subunit">
    <text evidence="19">Homotetramer. Interacts with PCTP.</text>
</comment>
<dbReference type="GO" id="GO:0006629">
    <property type="term" value="P:lipid metabolic process"/>
    <property type="evidence" value="ECO:0007669"/>
    <property type="project" value="UniProtKB-KW"/>
</dbReference>
<keyword evidence="26" id="KW-1185">Reference proteome</keyword>